<sequence>MKNYRVIVGTKKLRMFYELEINKSMNKVLEEVNKLYREETKDAIEIRIELTNKFRKKVNFKENNFEEYKLNYLKDIDDLNTMLKITFLNLFELELNKLKELIEIIDIKFSSTLLAYRNQEYLKSYTIKTINNFIKELNKLLYSKLDKVSFENKVIREQININDKNKYEDFYLHNLVI</sequence>
<dbReference type="RefSeq" id="WP_002599638.1">
    <property type="nucleotide sequence ID" value="NZ_KB850959.1"/>
</dbReference>
<keyword evidence="2" id="KW-1185">Reference proteome</keyword>
<dbReference type="PATRIC" id="fig|999411.4.peg.3110"/>
<reference evidence="1 2" key="1">
    <citation type="submission" date="2013-01" db="EMBL/GenBank/DDBJ databases">
        <title>The Genome Sequence of Clostridium colicanis 209318.</title>
        <authorList>
            <consortium name="The Broad Institute Genome Sequencing Platform"/>
            <person name="Earl A."/>
            <person name="Ward D."/>
            <person name="Feldgarden M."/>
            <person name="Gevers D."/>
            <person name="Courvalin P."/>
            <person name="Lambert T."/>
            <person name="Walker B."/>
            <person name="Young S.K."/>
            <person name="Zeng Q."/>
            <person name="Gargeya S."/>
            <person name="Fitzgerald M."/>
            <person name="Haas B."/>
            <person name="Abouelleil A."/>
            <person name="Alvarado L."/>
            <person name="Arachchi H.M."/>
            <person name="Berlin A.M."/>
            <person name="Chapman S.B."/>
            <person name="Dewar J."/>
            <person name="Goldberg J."/>
            <person name="Griggs A."/>
            <person name="Gujja S."/>
            <person name="Hansen M."/>
            <person name="Howarth C."/>
            <person name="Imamovic A."/>
            <person name="Larimer J."/>
            <person name="McCowan C."/>
            <person name="Murphy C."/>
            <person name="Neiman D."/>
            <person name="Pearson M."/>
            <person name="Priest M."/>
            <person name="Roberts A."/>
            <person name="Saif S."/>
            <person name="Shea T."/>
            <person name="Sisk P."/>
            <person name="Sykes S."/>
            <person name="Wortman J."/>
            <person name="Nusbaum C."/>
            <person name="Birren B."/>
        </authorList>
    </citation>
    <scope>NUCLEOTIDE SEQUENCE [LARGE SCALE GENOMIC DNA]</scope>
    <source>
        <strain evidence="1 2">209318</strain>
    </source>
</reference>
<dbReference type="HOGENOM" id="CLU_1515348_0_0_9"/>
<proteinExistence type="predicted"/>
<evidence type="ECO:0000313" key="2">
    <source>
        <dbReference type="Proteomes" id="UP000013097"/>
    </source>
</evidence>
<dbReference type="AlphaFoldDB" id="N9XIC7"/>
<protein>
    <submittedName>
        <fullName evidence="1">Uncharacterized protein</fullName>
    </submittedName>
</protein>
<dbReference type="EMBL" id="AGYT01000021">
    <property type="protein sequence ID" value="ENY99457.1"/>
    <property type="molecule type" value="Genomic_DNA"/>
</dbReference>
<evidence type="ECO:0000313" key="1">
    <source>
        <dbReference type="EMBL" id="ENY99457.1"/>
    </source>
</evidence>
<gene>
    <name evidence="1" type="ORF">HMPREF1092_03198</name>
</gene>
<dbReference type="Proteomes" id="UP000013097">
    <property type="component" value="Unassembled WGS sequence"/>
</dbReference>
<comment type="caution">
    <text evidence="1">The sequence shown here is derived from an EMBL/GenBank/DDBJ whole genome shotgun (WGS) entry which is preliminary data.</text>
</comment>
<accession>N9XIC7</accession>
<organism evidence="1 2">
    <name type="scientific">Clostridium thermobutyricum</name>
    <dbReference type="NCBI Taxonomy" id="29372"/>
    <lineage>
        <taxon>Bacteria</taxon>
        <taxon>Bacillati</taxon>
        <taxon>Bacillota</taxon>
        <taxon>Clostridia</taxon>
        <taxon>Eubacteriales</taxon>
        <taxon>Clostridiaceae</taxon>
        <taxon>Clostridium</taxon>
    </lineage>
</organism>
<name>N9XIC7_9CLOT</name>